<dbReference type="GO" id="GO:0019856">
    <property type="term" value="P:pyrimidine nucleobase biosynthetic process"/>
    <property type="evidence" value="ECO:0007669"/>
    <property type="project" value="TreeGrafter"/>
</dbReference>
<dbReference type="PROSITE" id="PS51273">
    <property type="entry name" value="GATASE_TYPE_1"/>
    <property type="match status" value="1"/>
</dbReference>
<evidence type="ECO:0000256" key="3">
    <source>
        <dbReference type="ARBA" id="ARBA00012291"/>
    </source>
</evidence>
<evidence type="ECO:0000259" key="10">
    <source>
        <dbReference type="Pfam" id="PF00117"/>
    </source>
</evidence>
<evidence type="ECO:0000256" key="2">
    <source>
        <dbReference type="ARBA" id="ARBA00007533"/>
    </source>
</evidence>
<dbReference type="InterPro" id="IPR004468">
    <property type="entry name" value="CTP_synthase"/>
</dbReference>
<evidence type="ECO:0000313" key="12">
    <source>
        <dbReference type="Proteomes" id="UP000315369"/>
    </source>
</evidence>
<evidence type="ECO:0000256" key="5">
    <source>
        <dbReference type="ARBA" id="ARBA00022741"/>
    </source>
</evidence>
<dbReference type="Proteomes" id="UP000315369">
    <property type="component" value="Unassembled WGS sequence"/>
</dbReference>
<comment type="caution">
    <text evidence="11">The sequence shown here is derived from an EMBL/GenBank/DDBJ whole genome shotgun (WGS) entry which is preliminary data.</text>
</comment>
<evidence type="ECO:0000313" key="11">
    <source>
        <dbReference type="EMBL" id="TQF14927.1"/>
    </source>
</evidence>
<gene>
    <name evidence="11" type="ORF">FJV41_16205</name>
</gene>
<keyword evidence="5" id="KW-0547">Nucleotide-binding</keyword>
<sequence length="250" mass="26637">MKSPVVRIGLVGDRSPAVRAHGAIPVALDLASKVLGVVTEPTWLSTRELDGTLAQTLPSFAGIWCVPGSPYESMDGALGAIRVAREQGIPFLGTCGGFQHTLIEFARHVLGLNDADHAESNPDAVMPLVAALSCSLVGVQGQVTLTQGSHVARAFGRTRSTESYHCNYGLNARYRHMLDGTALRITGEDEAGEVRVLELMEHPFFMATLFQPELTASTGQPHPLIQAFLTAASVRAAHPAVAREVTTHPV</sequence>
<evidence type="ECO:0000256" key="8">
    <source>
        <dbReference type="ARBA" id="ARBA00022975"/>
    </source>
</evidence>
<dbReference type="GO" id="GO:0044210">
    <property type="term" value="P:'de novo' CTP biosynthetic process"/>
    <property type="evidence" value="ECO:0007669"/>
    <property type="project" value="UniProtKB-UniPathway"/>
</dbReference>
<dbReference type="Gene3D" id="3.40.50.880">
    <property type="match status" value="1"/>
</dbReference>
<comment type="catalytic activity">
    <reaction evidence="9">
        <text>UTP + L-glutamine + ATP + H2O = CTP + L-glutamate + ADP + phosphate + 2 H(+)</text>
        <dbReference type="Rhea" id="RHEA:26426"/>
        <dbReference type="ChEBI" id="CHEBI:15377"/>
        <dbReference type="ChEBI" id="CHEBI:15378"/>
        <dbReference type="ChEBI" id="CHEBI:29985"/>
        <dbReference type="ChEBI" id="CHEBI:30616"/>
        <dbReference type="ChEBI" id="CHEBI:37563"/>
        <dbReference type="ChEBI" id="CHEBI:43474"/>
        <dbReference type="ChEBI" id="CHEBI:46398"/>
        <dbReference type="ChEBI" id="CHEBI:58359"/>
        <dbReference type="ChEBI" id="CHEBI:456216"/>
        <dbReference type="EC" id="6.3.4.2"/>
    </reaction>
</comment>
<keyword evidence="6" id="KW-0067">ATP-binding</keyword>
<reference evidence="11 12" key="1">
    <citation type="submission" date="2019-06" db="EMBL/GenBank/DDBJ databases">
        <authorList>
            <person name="Livingstone P."/>
            <person name="Whitworth D."/>
        </authorList>
    </citation>
    <scope>NUCLEOTIDE SEQUENCE [LARGE SCALE GENOMIC DNA]</scope>
    <source>
        <strain evidence="11 12">AM401</strain>
    </source>
</reference>
<dbReference type="NCBIfam" id="NF004836">
    <property type="entry name" value="PRK06186.1"/>
    <property type="match status" value="1"/>
</dbReference>
<comment type="similarity">
    <text evidence="2">Belongs to the CTP synthase family.</text>
</comment>
<dbReference type="EMBL" id="VIFM01000055">
    <property type="protein sequence ID" value="TQF14927.1"/>
    <property type="molecule type" value="Genomic_DNA"/>
</dbReference>
<dbReference type="InterPro" id="IPR017926">
    <property type="entry name" value="GATASE"/>
</dbReference>
<dbReference type="InterPro" id="IPR029062">
    <property type="entry name" value="Class_I_gatase-like"/>
</dbReference>
<dbReference type="OrthoDB" id="9801107at2"/>
<keyword evidence="7" id="KW-0315">Glutamine amidotransferase</keyword>
<organism evidence="11 12">
    <name type="scientific">Myxococcus llanfairpwllgwyngyllgogerychwyrndrobwllllantysiliogogogochensis</name>
    <dbReference type="NCBI Taxonomy" id="2590453"/>
    <lineage>
        <taxon>Bacteria</taxon>
        <taxon>Pseudomonadati</taxon>
        <taxon>Myxococcota</taxon>
        <taxon>Myxococcia</taxon>
        <taxon>Myxococcales</taxon>
        <taxon>Cystobacterineae</taxon>
        <taxon>Myxococcaceae</taxon>
        <taxon>Myxococcus</taxon>
    </lineage>
</organism>
<dbReference type="GO" id="GO:0005524">
    <property type="term" value="F:ATP binding"/>
    <property type="evidence" value="ECO:0007669"/>
    <property type="project" value="UniProtKB-KW"/>
</dbReference>
<dbReference type="Pfam" id="PF00117">
    <property type="entry name" value="GATase"/>
    <property type="match status" value="1"/>
</dbReference>
<feature type="domain" description="Glutamine amidotransferase" evidence="10">
    <location>
        <begin position="67"/>
        <end position="229"/>
    </location>
</feature>
<dbReference type="GO" id="GO:0003883">
    <property type="term" value="F:CTP synthase activity"/>
    <property type="evidence" value="ECO:0007669"/>
    <property type="project" value="UniProtKB-EC"/>
</dbReference>
<keyword evidence="4" id="KW-0436">Ligase</keyword>
<evidence type="ECO:0000256" key="7">
    <source>
        <dbReference type="ARBA" id="ARBA00022962"/>
    </source>
</evidence>
<keyword evidence="8" id="KW-0665">Pyrimidine biosynthesis</keyword>
<name>A0A540X0X0_9BACT</name>
<dbReference type="UniPathway" id="UPA00159">
    <property type="reaction ID" value="UER00277"/>
</dbReference>
<protein>
    <recommendedName>
        <fullName evidence="3">CTP synthase (glutamine hydrolyzing)</fullName>
        <ecNumber evidence="3">6.3.4.2</ecNumber>
    </recommendedName>
</protein>
<dbReference type="EC" id="6.3.4.2" evidence="3"/>
<evidence type="ECO:0000256" key="4">
    <source>
        <dbReference type="ARBA" id="ARBA00022598"/>
    </source>
</evidence>
<dbReference type="AlphaFoldDB" id="A0A540X0X0"/>
<proteinExistence type="inferred from homology"/>
<evidence type="ECO:0000256" key="9">
    <source>
        <dbReference type="ARBA" id="ARBA00047781"/>
    </source>
</evidence>
<dbReference type="PANTHER" id="PTHR11550:SF0">
    <property type="entry name" value="CTP SYNTHASE-RELATED"/>
    <property type="match status" value="1"/>
</dbReference>
<dbReference type="GO" id="GO:0005829">
    <property type="term" value="C:cytosol"/>
    <property type="evidence" value="ECO:0007669"/>
    <property type="project" value="TreeGrafter"/>
</dbReference>
<evidence type="ECO:0000256" key="1">
    <source>
        <dbReference type="ARBA" id="ARBA00005171"/>
    </source>
</evidence>
<comment type="pathway">
    <text evidence="1">Pyrimidine metabolism; CTP biosynthesis via de novo pathway; CTP from UDP: step 2/2.</text>
</comment>
<dbReference type="RefSeq" id="WP_141643388.1">
    <property type="nucleotide sequence ID" value="NZ_VIFM01000055.1"/>
</dbReference>
<accession>A0A540X0X0</accession>
<evidence type="ECO:0000256" key="6">
    <source>
        <dbReference type="ARBA" id="ARBA00022840"/>
    </source>
</evidence>
<dbReference type="GO" id="GO:0042802">
    <property type="term" value="F:identical protein binding"/>
    <property type="evidence" value="ECO:0007669"/>
    <property type="project" value="TreeGrafter"/>
</dbReference>
<dbReference type="PANTHER" id="PTHR11550">
    <property type="entry name" value="CTP SYNTHASE"/>
    <property type="match status" value="1"/>
</dbReference>
<keyword evidence="12" id="KW-1185">Reference proteome</keyword>
<dbReference type="SUPFAM" id="SSF52317">
    <property type="entry name" value="Class I glutamine amidotransferase-like"/>
    <property type="match status" value="1"/>
</dbReference>